<dbReference type="PROSITE" id="PS52004">
    <property type="entry name" value="KS3_2"/>
    <property type="match status" value="1"/>
</dbReference>
<evidence type="ECO:0000256" key="2">
    <source>
        <dbReference type="ARBA" id="ARBA00008467"/>
    </source>
</evidence>
<keyword evidence="10 11" id="KW-0012">Acyltransferase</keyword>
<evidence type="ECO:0000256" key="6">
    <source>
        <dbReference type="ARBA" id="ARBA00022679"/>
    </source>
</evidence>
<gene>
    <name evidence="15" type="primary">fabF</name>
    <name evidence="15" type="ORF">ENN51_08855</name>
</gene>
<evidence type="ECO:0000313" key="15">
    <source>
        <dbReference type="EMBL" id="HDR00374.1"/>
    </source>
</evidence>
<dbReference type="InterPro" id="IPR017568">
    <property type="entry name" value="3-oxoacyl-ACP_synth-2"/>
</dbReference>
<sequence>MKRRAVVTGLGLVTAVGNDVATTWQSLLAGKTGVARIAGFDLTDMAVTIAAEVKEFDISLRLDPKLARRADRFTQFALYAAAEAVADSGLDLAKEDRSRVGAIVGSGMGGVRTWEAQFGQFIEKGPKRVSPLLIPIMIPDMAAGQISITFGLRGVNFCTTSACASGAHAVGEAFRHIVHGDADIIIAGGSEAAVTRFTVSAFANMGALSKRNDEPERASRPFDRERDGFVIAEGCGICVIEELEHARARGARVYGEIAGYGATGDGHHITAPDPEGLGAIDVMNRALAEAGLRPEEVQYINAHGTSTPLNDATEVKAIKSVFGAHATRLAVNSSKSMLGHGLGSAGAMELMVTLKSLTEGEVHATVNFEQPDEGVDLDFVKDGPRELDIRAALSNSFGFGGHNSCIAVRRAD</sequence>
<dbReference type="InterPro" id="IPR018201">
    <property type="entry name" value="Ketoacyl_synth_AS"/>
</dbReference>
<evidence type="ECO:0000256" key="3">
    <source>
        <dbReference type="ARBA" id="ARBA00012356"/>
    </source>
</evidence>
<organism evidence="15">
    <name type="scientific">candidate division WOR-3 bacterium</name>
    <dbReference type="NCBI Taxonomy" id="2052148"/>
    <lineage>
        <taxon>Bacteria</taxon>
        <taxon>Bacteria division WOR-3</taxon>
    </lineage>
</organism>
<dbReference type="PANTHER" id="PTHR11712">
    <property type="entry name" value="POLYKETIDE SYNTHASE-RELATED"/>
    <property type="match status" value="1"/>
</dbReference>
<dbReference type="InterPro" id="IPR014031">
    <property type="entry name" value="Ketoacyl_synth_C"/>
</dbReference>
<feature type="active site" description="For beta-ketoacyl synthase activity" evidence="12">
    <location>
        <position position="163"/>
    </location>
</feature>
<evidence type="ECO:0000256" key="11">
    <source>
        <dbReference type="PIRNR" id="PIRNR000447"/>
    </source>
</evidence>
<name>A0A7V0XFS9_UNCW3</name>
<dbReference type="PROSITE" id="PS00606">
    <property type="entry name" value="KS3_1"/>
    <property type="match status" value="1"/>
</dbReference>
<comment type="pathway">
    <text evidence="1 11">Lipid metabolism; fatty acid biosynthesis.</text>
</comment>
<dbReference type="Gene3D" id="3.40.47.10">
    <property type="match status" value="1"/>
</dbReference>
<dbReference type="FunFam" id="3.40.47.10:FF:000029">
    <property type="entry name" value="3-oxoacyl-[acyl-carrier-protein] synthase 1"/>
    <property type="match status" value="1"/>
</dbReference>
<keyword evidence="6 11" id="KW-0808">Transferase</keyword>
<evidence type="ECO:0000256" key="10">
    <source>
        <dbReference type="ARBA" id="ARBA00023315"/>
    </source>
</evidence>
<dbReference type="EC" id="2.3.1.179" evidence="3 11"/>
<comment type="function">
    <text evidence="11">Involved in the type II fatty acid elongation cycle. Catalyzes the elongation of a wide range of acyl-ACP by the addition of two carbons from malonyl-ACP to an acyl acceptor. Can efficiently catalyze the conversion of palmitoleoyl-ACP (cis-hexadec-9-enoyl-ACP) to cis-vaccenoyl-ACP (cis-octadec-11-enoyl-ACP), an essential step in the thermal regulation of fatty acid composition.</text>
</comment>
<evidence type="ECO:0000256" key="7">
    <source>
        <dbReference type="ARBA" id="ARBA00022832"/>
    </source>
</evidence>
<comment type="similarity">
    <text evidence="2 11 13">Belongs to the thiolase-like superfamily. Beta-ketoacyl-ACP synthases family.</text>
</comment>
<dbReference type="InterPro" id="IPR016039">
    <property type="entry name" value="Thiolase-like"/>
</dbReference>
<comment type="catalytic activity">
    <reaction evidence="11">
        <text>a fatty acyl-[ACP] + malonyl-[ACP] + H(+) = a 3-oxoacyl-[ACP] + holo-[ACP] + CO2</text>
        <dbReference type="Rhea" id="RHEA:22836"/>
        <dbReference type="Rhea" id="RHEA-COMP:9623"/>
        <dbReference type="Rhea" id="RHEA-COMP:9685"/>
        <dbReference type="Rhea" id="RHEA-COMP:9916"/>
        <dbReference type="Rhea" id="RHEA-COMP:14125"/>
        <dbReference type="ChEBI" id="CHEBI:15378"/>
        <dbReference type="ChEBI" id="CHEBI:16526"/>
        <dbReference type="ChEBI" id="CHEBI:64479"/>
        <dbReference type="ChEBI" id="CHEBI:78449"/>
        <dbReference type="ChEBI" id="CHEBI:78776"/>
        <dbReference type="ChEBI" id="CHEBI:138651"/>
    </reaction>
</comment>
<dbReference type="EMBL" id="DSBX01000341">
    <property type="protein sequence ID" value="HDR00374.1"/>
    <property type="molecule type" value="Genomic_DNA"/>
</dbReference>
<keyword evidence="8" id="KW-0443">Lipid metabolism</keyword>
<dbReference type="PIRSF" id="PIRSF000447">
    <property type="entry name" value="KAS_II"/>
    <property type="match status" value="1"/>
</dbReference>
<protein>
    <recommendedName>
        <fullName evidence="4 11">3-oxoacyl-[acyl-carrier-protein] synthase 2</fullName>
        <ecNumber evidence="3 11">2.3.1.179</ecNumber>
    </recommendedName>
</protein>
<evidence type="ECO:0000256" key="5">
    <source>
        <dbReference type="ARBA" id="ARBA00022516"/>
    </source>
</evidence>
<dbReference type="PANTHER" id="PTHR11712:SF336">
    <property type="entry name" value="3-OXOACYL-[ACYL-CARRIER-PROTEIN] SYNTHASE, MITOCHONDRIAL"/>
    <property type="match status" value="1"/>
</dbReference>
<evidence type="ECO:0000259" key="14">
    <source>
        <dbReference type="PROSITE" id="PS52004"/>
    </source>
</evidence>
<dbReference type="UniPathway" id="UPA00094"/>
<evidence type="ECO:0000256" key="1">
    <source>
        <dbReference type="ARBA" id="ARBA00005194"/>
    </source>
</evidence>
<keyword evidence="9 11" id="KW-0275">Fatty acid biosynthesis</keyword>
<dbReference type="InterPro" id="IPR020841">
    <property type="entry name" value="PKS_Beta-ketoAc_synthase_dom"/>
</dbReference>
<dbReference type="FunFam" id="3.40.47.10:FF:000018">
    <property type="entry name" value="3-oxoacyl-[acyl-carrier-protein] synthase 2"/>
    <property type="match status" value="1"/>
</dbReference>
<dbReference type="NCBIfam" id="TIGR03150">
    <property type="entry name" value="fabF"/>
    <property type="match status" value="1"/>
</dbReference>
<dbReference type="SUPFAM" id="SSF53901">
    <property type="entry name" value="Thiolase-like"/>
    <property type="match status" value="2"/>
</dbReference>
<dbReference type="GO" id="GO:0030497">
    <property type="term" value="P:fatty acid elongation"/>
    <property type="evidence" value="ECO:0007669"/>
    <property type="project" value="UniProtKB-ARBA"/>
</dbReference>
<comment type="caution">
    <text evidence="15">The sequence shown here is derived from an EMBL/GenBank/DDBJ whole genome shotgun (WGS) entry which is preliminary data.</text>
</comment>
<dbReference type="Pfam" id="PF00109">
    <property type="entry name" value="ketoacyl-synt"/>
    <property type="match status" value="1"/>
</dbReference>
<evidence type="ECO:0000256" key="12">
    <source>
        <dbReference type="PIRSR" id="PIRSR000447-1"/>
    </source>
</evidence>
<evidence type="ECO:0000256" key="8">
    <source>
        <dbReference type="ARBA" id="ARBA00023098"/>
    </source>
</evidence>
<dbReference type="InterPro" id="IPR000794">
    <property type="entry name" value="Beta-ketoacyl_synthase"/>
</dbReference>
<accession>A0A7V0XFS9</accession>
<dbReference type="CDD" id="cd00834">
    <property type="entry name" value="KAS_I_II"/>
    <property type="match status" value="1"/>
</dbReference>
<proteinExistence type="inferred from homology"/>
<reference evidence="15" key="1">
    <citation type="journal article" date="2020" name="mSystems">
        <title>Genome- and Community-Level Interaction Insights into Carbon Utilization and Element Cycling Functions of Hydrothermarchaeota in Hydrothermal Sediment.</title>
        <authorList>
            <person name="Zhou Z."/>
            <person name="Liu Y."/>
            <person name="Xu W."/>
            <person name="Pan J."/>
            <person name="Luo Z.H."/>
            <person name="Li M."/>
        </authorList>
    </citation>
    <scope>NUCLEOTIDE SEQUENCE [LARGE SCALE GENOMIC DNA]</scope>
    <source>
        <strain evidence="15">SpSt-1182</strain>
    </source>
</reference>
<dbReference type="GO" id="GO:0004315">
    <property type="term" value="F:3-oxoacyl-[acyl-carrier-protein] synthase activity"/>
    <property type="evidence" value="ECO:0007669"/>
    <property type="project" value="UniProtKB-UniRule"/>
</dbReference>
<dbReference type="NCBIfam" id="NF005589">
    <property type="entry name" value="PRK07314.1"/>
    <property type="match status" value="1"/>
</dbReference>
<evidence type="ECO:0000256" key="13">
    <source>
        <dbReference type="RuleBase" id="RU003694"/>
    </source>
</evidence>
<feature type="domain" description="Ketosynthase family 3 (KS3)" evidence="14">
    <location>
        <begin position="2"/>
        <end position="410"/>
    </location>
</feature>
<keyword evidence="7" id="KW-0276">Fatty acid metabolism</keyword>
<dbReference type="AlphaFoldDB" id="A0A7V0XFS9"/>
<evidence type="ECO:0000256" key="4">
    <source>
        <dbReference type="ARBA" id="ARBA00014657"/>
    </source>
</evidence>
<keyword evidence="5 11" id="KW-0444">Lipid biosynthesis</keyword>
<evidence type="ECO:0000256" key="9">
    <source>
        <dbReference type="ARBA" id="ARBA00023160"/>
    </source>
</evidence>
<dbReference type="SMART" id="SM00825">
    <property type="entry name" value="PKS_KS"/>
    <property type="match status" value="1"/>
</dbReference>
<dbReference type="Proteomes" id="UP000885672">
    <property type="component" value="Unassembled WGS sequence"/>
</dbReference>
<dbReference type="InterPro" id="IPR014030">
    <property type="entry name" value="Ketoacyl_synth_N"/>
</dbReference>
<dbReference type="Pfam" id="PF02801">
    <property type="entry name" value="Ketoacyl-synt_C"/>
    <property type="match status" value="1"/>
</dbReference>
<comment type="catalytic activity">
    <reaction evidence="11">
        <text>(9Z)-hexadecenoyl-[ACP] + malonyl-[ACP] + H(+) = 3-oxo-(11Z)-octadecenoyl-[ACP] + holo-[ACP] + CO2</text>
        <dbReference type="Rhea" id="RHEA:55040"/>
        <dbReference type="Rhea" id="RHEA-COMP:9623"/>
        <dbReference type="Rhea" id="RHEA-COMP:9685"/>
        <dbReference type="Rhea" id="RHEA-COMP:10800"/>
        <dbReference type="Rhea" id="RHEA-COMP:14074"/>
        <dbReference type="ChEBI" id="CHEBI:15378"/>
        <dbReference type="ChEBI" id="CHEBI:16526"/>
        <dbReference type="ChEBI" id="CHEBI:64479"/>
        <dbReference type="ChEBI" id="CHEBI:78449"/>
        <dbReference type="ChEBI" id="CHEBI:83989"/>
        <dbReference type="ChEBI" id="CHEBI:138538"/>
        <dbReference type="EC" id="2.3.1.179"/>
    </reaction>
</comment>